<sequence>MKKALIFWTMLAASLPIDASVKILPVGTFHFEFPNLDTQQVASSDQIDVLDPAYQKQIEKIVESLRGFNADYVVVEHKIDHAKELHEAYRSYLNTNQLPGRSETYQLGFRIAKSLSLSTVYGVDTWGKLYDTTAEYLAVDETKSSFSRFYTHPPDKALKISAGTPVYKEQGIAEELIRLNQADRIRQSLGNYLVGHFKYETASQPYFGADFESGRWFNRNLRIFRNLQRLPYQPGDKIILIYGAGHLNILNYLFDASPEFERVSALPYLEAAKDSYVHSND</sequence>
<evidence type="ECO:0000313" key="3">
    <source>
        <dbReference type="Proteomes" id="UP001142810"/>
    </source>
</evidence>
<dbReference type="Pfam" id="PF18950">
    <property type="entry name" value="DUF5694"/>
    <property type="match status" value="1"/>
</dbReference>
<dbReference type="EMBL" id="JAPFRD010000011">
    <property type="protein sequence ID" value="MCW8109557.1"/>
    <property type="molecule type" value="Genomic_DNA"/>
</dbReference>
<keyword evidence="3" id="KW-1185">Reference proteome</keyword>
<reference evidence="2" key="1">
    <citation type="submission" date="2022-11" db="EMBL/GenBank/DDBJ databases">
        <title>Alteromonas sp. nov., isolated from sea water of the Qingdao.</title>
        <authorList>
            <person name="Wang Q."/>
        </authorList>
    </citation>
    <scope>NUCLEOTIDE SEQUENCE</scope>
    <source>
        <strain evidence="2">ASW11-7</strain>
    </source>
</reference>
<dbReference type="RefSeq" id="WP_265618341.1">
    <property type="nucleotide sequence ID" value="NZ_JAPFRD010000011.1"/>
</dbReference>
<accession>A0ABT3P9U2</accession>
<feature type="chain" id="PRO_5046585983" evidence="1">
    <location>
        <begin position="20"/>
        <end position="281"/>
    </location>
</feature>
<keyword evidence="1" id="KW-0732">Signal</keyword>
<comment type="caution">
    <text evidence="2">The sequence shown here is derived from an EMBL/GenBank/DDBJ whole genome shotgun (WGS) entry which is preliminary data.</text>
</comment>
<gene>
    <name evidence="2" type="ORF">OPS25_13695</name>
</gene>
<evidence type="ECO:0000313" key="2">
    <source>
        <dbReference type="EMBL" id="MCW8109557.1"/>
    </source>
</evidence>
<name>A0ABT3P9U2_9ALTE</name>
<protein>
    <submittedName>
        <fullName evidence="2">DUF5694 domain-containing protein</fullName>
    </submittedName>
</protein>
<proteinExistence type="predicted"/>
<dbReference type="InterPro" id="IPR043749">
    <property type="entry name" value="DUF5694"/>
</dbReference>
<feature type="signal peptide" evidence="1">
    <location>
        <begin position="1"/>
        <end position="19"/>
    </location>
</feature>
<dbReference type="Proteomes" id="UP001142810">
    <property type="component" value="Unassembled WGS sequence"/>
</dbReference>
<organism evidence="2 3">
    <name type="scientific">Alteromonas aquimaris</name>
    <dbReference type="NCBI Taxonomy" id="2998417"/>
    <lineage>
        <taxon>Bacteria</taxon>
        <taxon>Pseudomonadati</taxon>
        <taxon>Pseudomonadota</taxon>
        <taxon>Gammaproteobacteria</taxon>
        <taxon>Alteromonadales</taxon>
        <taxon>Alteromonadaceae</taxon>
        <taxon>Alteromonas/Salinimonas group</taxon>
        <taxon>Alteromonas</taxon>
    </lineage>
</organism>
<evidence type="ECO:0000256" key="1">
    <source>
        <dbReference type="SAM" id="SignalP"/>
    </source>
</evidence>